<dbReference type="VEuPathDB" id="CryptoDB:Cvel_28609"/>
<dbReference type="EMBL" id="CDMZ01003012">
    <property type="protein sequence ID" value="CEM44779.1"/>
    <property type="molecule type" value="Genomic_DNA"/>
</dbReference>
<accession>A0A0G4HKV2</accession>
<gene>
    <name evidence="1" type="ORF">Cvel_28609</name>
</gene>
<reference evidence="1" key="1">
    <citation type="submission" date="2014-11" db="EMBL/GenBank/DDBJ databases">
        <authorList>
            <person name="Otto D Thomas"/>
            <person name="Naeem Raeece"/>
        </authorList>
    </citation>
    <scope>NUCLEOTIDE SEQUENCE</scope>
</reference>
<dbReference type="AlphaFoldDB" id="A0A0G4HKV2"/>
<organism evidence="1">
    <name type="scientific">Chromera velia CCMP2878</name>
    <dbReference type="NCBI Taxonomy" id="1169474"/>
    <lineage>
        <taxon>Eukaryota</taxon>
        <taxon>Sar</taxon>
        <taxon>Alveolata</taxon>
        <taxon>Colpodellida</taxon>
        <taxon>Chromeraceae</taxon>
        <taxon>Chromera</taxon>
    </lineage>
</organism>
<evidence type="ECO:0000313" key="1">
    <source>
        <dbReference type="EMBL" id="CEM44779.1"/>
    </source>
</evidence>
<proteinExistence type="predicted"/>
<name>A0A0G4HKV2_9ALVE</name>
<protein>
    <submittedName>
        <fullName evidence="1">Uncharacterized protein</fullName>
    </submittedName>
</protein>
<sequence length="255" mass="28218">MYYFILTIGTRVDEYFTPARWHKVRVTTLPSGTSLYEVIEAMARSLPDVITAASANLESLIRLARLIEQETLEIVVALRVRFGDLVTLSALEGFKFQVIETIKEAMSAQRTCEALVNALKPVVKSLMDEGIDILKRFITNVADEAYADRRSKFQKLEQRVEKGIDETKKGSSLKNLTEVFAAHSERIDSLGDRVSREVQAIKQLVKAGDEAMSHQMRISSLAQTGALGPHPAPPSHLTSALQQVSAGAYTGRLSQ</sequence>